<dbReference type="AlphaFoldDB" id="A0A0A9HGC3"/>
<reference evidence="1" key="2">
    <citation type="journal article" date="2015" name="Data Brief">
        <title>Shoot transcriptome of the giant reed, Arundo donax.</title>
        <authorList>
            <person name="Barrero R.A."/>
            <person name="Guerrero F.D."/>
            <person name="Moolhuijzen P."/>
            <person name="Goolsby J.A."/>
            <person name="Tidwell J."/>
            <person name="Bellgard S.E."/>
            <person name="Bellgard M.I."/>
        </authorList>
    </citation>
    <scope>NUCLEOTIDE SEQUENCE</scope>
    <source>
        <tissue evidence="1">Shoot tissue taken approximately 20 cm above the soil surface</tissue>
    </source>
</reference>
<reference evidence="1" key="1">
    <citation type="submission" date="2014-09" db="EMBL/GenBank/DDBJ databases">
        <authorList>
            <person name="Magalhaes I.L.F."/>
            <person name="Oliveira U."/>
            <person name="Santos F.R."/>
            <person name="Vidigal T.H.D.A."/>
            <person name="Brescovit A.D."/>
            <person name="Santos A.J."/>
        </authorList>
    </citation>
    <scope>NUCLEOTIDE SEQUENCE</scope>
    <source>
        <tissue evidence="1">Shoot tissue taken approximately 20 cm above the soil surface</tissue>
    </source>
</reference>
<organism evidence="1">
    <name type="scientific">Arundo donax</name>
    <name type="common">Giant reed</name>
    <name type="synonym">Donax arundinaceus</name>
    <dbReference type="NCBI Taxonomy" id="35708"/>
    <lineage>
        <taxon>Eukaryota</taxon>
        <taxon>Viridiplantae</taxon>
        <taxon>Streptophyta</taxon>
        <taxon>Embryophyta</taxon>
        <taxon>Tracheophyta</taxon>
        <taxon>Spermatophyta</taxon>
        <taxon>Magnoliopsida</taxon>
        <taxon>Liliopsida</taxon>
        <taxon>Poales</taxon>
        <taxon>Poaceae</taxon>
        <taxon>PACMAD clade</taxon>
        <taxon>Arundinoideae</taxon>
        <taxon>Arundineae</taxon>
        <taxon>Arundo</taxon>
    </lineage>
</organism>
<accession>A0A0A9HGC3</accession>
<dbReference type="EMBL" id="GBRH01162099">
    <property type="protein sequence ID" value="JAE35797.1"/>
    <property type="molecule type" value="Transcribed_RNA"/>
</dbReference>
<evidence type="ECO:0000313" key="1">
    <source>
        <dbReference type="EMBL" id="JAE35797.1"/>
    </source>
</evidence>
<proteinExistence type="predicted"/>
<name>A0A0A9HGC3_ARUDO</name>
<sequence>MGQKCTSILQHMIQLFTALCYTASFKKDRQNIVRANEKTIY</sequence>
<protein>
    <submittedName>
        <fullName evidence="1">Uncharacterized protein</fullName>
    </submittedName>
</protein>